<dbReference type="PANTHER" id="PTHR24559:SF444">
    <property type="entry name" value="REVERSE TRANSCRIPTASE DOMAIN-CONTAINING PROTEIN"/>
    <property type="match status" value="1"/>
</dbReference>
<comment type="caution">
    <text evidence="2">The sequence shown here is derived from an EMBL/GenBank/DDBJ whole genome shotgun (WGS) entry which is preliminary data.</text>
</comment>
<dbReference type="AlphaFoldDB" id="A0A6L2M211"/>
<dbReference type="Gene3D" id="3.10.10.10">
    <property type="entry name" value="HIV Type 1 Reverse Transcriptase, subunit A, domain 1"/>
    <property type="match status" value="1"/>
</dbReference>
<sequence length="662" mass="75721">MPPKRTSTSAAPAKSLAAIRQLIADGIAIALEEQAATMANTDNPNRNTGPRETHVAKRGNYKEFISCQPFYLNVKKMEDELYNLVVKRNDLKTYIKRSKELAVLCSNMVPNYEKLMEVFIRGLPKSIEGNVTASKPQTLEEAITITQKLMENNRRQETVRTYAATPTENKSFISIEFVPILNVKPSILRPGYVIKVANGKKLETNRIICGCILELGNSLLTIDLIPFGHGSSDVIVGIDWLSRHKVKTVCQEKVVRISLESEIQELFEQHQELQDKGFIRPSHSSWGAPILFVKKKDGSFRMCIDYRELHKLTIKNRYPLSRIDDLLSNAPVVFMDLMNWVCKPYLDKFVIVFIDDILIYSKSKKDHELQEVRLLRHVVNDNDIHVDPSKIKAVKNWKAPKTPSKIRSFLGLADDFVVYCDASNQGFRCILMQRGKMIKTWIISLFHDIRSYIVVLTVGYRVLIDLILHGSSINNSARLSNKFEGFFFIFKFGISGLLHQVITTIAYRIRGWNIDCEIRYHSGKANVVADALSRKERVKPRRVRAMSMTIQSGIKNKILIAQNKASNVKNTPAEMLHGLDQQMDKNEDGGADKMYHDLMDMYWWPGMKRDIATYKCLADANLHVSLEEIKVDKSLHFLKEPIEIMDREVKRLKPSKILIIKV</sequence>
<dbReference type="Pfam" id="PF00078">
    <property type="entry name" value="RVT_1"/>
    <property type="match status" value="1"/>
</dbReference>
<dbReference type="InterPro" id="IPR000477">
    <property type="entry name" value="RT_dom"/>
</dbReference>
<organism evidence="2">
    <name type="scientific">Tanacetum cinerariifolium</name>
    <name type="common">Dalmatian daisy</name>
    <name type="synonym">Chrysanthemum cinerariifolium</name>
    <dbReference type="NCBI Taxonomy" id="118510"/>
    <lineage>
        <taxon>Eukaryota</taxon>
        <taxon>Viridiplantae</taxon>
        <taxon>Streptophyta</taxon>
        <taxon>Embryophyta</taxon>
        <taxon>Tracheophyta</taxon>
        <taxon>Spermatophyta</taxon>
        <taxon>Magnoliopsida</taxon>
        <taxon>eudicotyledons</taxon>
        <taxon>Gunneridae</taxon>
        <taxon>Pentapetalae</taxon>
        <taxon>asterids</taxon>
        <taxon>campanulids</taxon>
        <taxon>Asterales</taxon>
        <taxon>Asteraceae</taxon>
        <taxon>Asteroideae</taxon>
        <taxon>Anthemideae</taxon>
        <taxon>Anthemidinae</taxon>
        <taxon>Tanacetum</taxon>
    </lineage>
</organism>
<dbReference type="CDD" id="cd00303">
    <property type="entry name" value="retropepsin_like"/>
    <property type="match status" value="1"/>
</dbReference>
<proteinExistence type="predicted"/>
<dbReference type="Gene3D" id="3.30.70.270">
    <property type="match status" value="2"/>
</dbReference>
<dbReference type="InterPro" id="IPR043502">
    <property type="entry name" value="DNA/RNA_pol_sf"/>
</dbReference>
<accession>A0A6L2M211</accession>
<name>A0A6L2M211_TANCI</name>
<dbReference type="EMBL" id="BKCJ010005594">
    <property type="protein sequence ID" value="GEU67590.1"/>
    <property type="molecule type" value="Genomic_DNA"/>
</dbReference>
<protein>
    <recommendedName>
        <fullName evidence="1">Reverse transcriptase domain-containing protein</fullName>
    </recommendedName>
</protein>
<dbReference type="Pfam" id="PF08284">
    <property type="entry name" value="RVP_2"/>
    <property type="match status" value="1"/>
</dbReference>
<dbReference type="InterPro" id="IPR053134">
    <property type="entry name" value="RNA-dir_DNA_polymerase"/>
</dbReference>
<evidence type="ECO:0000259" key="1">
    <source>
        <dbReference type="Pfam" id="PF00078"/>
    </source>
</evidence>
<dbReference type="InterPro" id="IPR043128">
    <property type="entry name" value="Rev_trsase/Diguanyl_cyclase"/>
</dbReference>
<dbReference type="Gene3D" id="1.10.340.70">
    <property type="match status" value="1"/>
</dbReference>
<dbReference type="SUPFAM" id="SSF56672">
    <property type="entry name" value="DNA/RNA polymerases"/>
    <property type="match status" value="1"/>
</dbReference>
<dbReference type="CDD" id="cd01647">
    <property type="entry name" value="RT_LTR"/>
    <property type="match status" value="1"/>
</dbReference>
<gene>
    <name evidence="2" type="ORF">Tci_039568</name>
</gene>
<feature type="domain" description="Reverse transcriptase" evidence="1">
    <location>
        <begin position="328"/>
        <end position="411"/>
    </location>
</feature>
<evidence type="ECO:0000313" key="2">
    <source>
        <dbReference type="EMBL" id="GEU67590.1"/>
    </source>
</evidence>
<dbReference type="PANTHER" id="PTHR24559">
    <property type="entry name" value="TRANSPOSON TY3-I GAG-POL POLYPROTEIN"/>
    <property type="match status" value="1"/>
</dbReference>
<reference evidence="2" key="1">
    <citation type="journal article" date="2019" name="Sci. Rep.">
        <title>Draft genome of Tanacetum cinerariifolium, the natural source of mosquito coil.</title>
        <authorList>
            <person name="Yamashiro T."/>
            <person name="Shiraishi A."/>
            <person name="Satake H."/>
            <person name="Nakayama K."/>
        </authorList>
    </citation>
    <scope>NUCLEOTIDE SEQUENCE</scope>
</reference>